<gene>
    <name evidence="2" type="ORF">ETB97_011409</name>
</gene>
<name>A0A8H6AG83_PETAA</name>
<proteinExistence type="predicted"/>
<dbReference type="EMBL" id="SPNV01000007">
    <property type="protein sequence ID" value="KAF5866524.1"/>
    <property type="molecule type" value="Genomic_DNA"/>
</dbReference>
<evidence type="ECO:0000313" key="2">
    <source>
        <dbReference type="EMBL" id="KAF5866524.1"/>
    </source>
</evidence>
<feature type="compositionally biased region" description="Low complexity" evidence="1">
    <location>
        <begin position="71"/>
        <end position="80"/>
    </location>
</feature>
<organism evidence="2 3">
    <name type="scientific">Petromyces alliaceus</name>
    <name type="common">Aspergillus alliaceus</name>
    <dbReference type="NCBI Taxonomy" id="209559"/>
    <lineage>
        <taxon>Eukaryota</taxon>
        <taxon>Fungi</taxon>
        <taxon>Dikarya</taxon>
        <taxon>Ascomycota</taxon>
        <taxon>Pezizomycotina</taxon>
        <taxon>Eurotiomycetes</taxon>
        <taxon>Eurotiomycetidae</taxon>
        <taxon>Eurotiales</taxon>
        <taxon>Aspergillaceae</taxon>
        <taxon>Aspergillus</taxon>
        <taxon>Aspergillus subgen. Circumdati</taxon>
    </lineage>
</organism>
<reference evidence="2 3" key="1">
    <citation type="submission" date="2019-04" db="EMBL/GenBank/DDBJ databases">
        <title>Aspergillus burnettii sp. nov., novel species from soil in southeast Queensland.</title>
        <authorList>
            <person name="Gilchrist C.L.M."/>
            <person name="Pitt J.I."/>
            <person name="Lange L."/>
            <person name="Lacey H.J."/>
            <person name="Vuong D."/>
            <person name="Midgley D.J."/>
            <person name="Greenfield P."/>
            <person name="Bradbury M."/>
            <person name="Lacey E."/>
            <person name="Busk P.K."/>
            <person name="Pilgaard B."/>
            <person name="Chooi Y.H."/>
            <person name="Piggott A.M."/>
        </authorList>
    </citation>
    <scope>NUCLEOTIDE SEQUENCE [LARGE SCALE GENOMIC DNA]</scope>
    <source>
        <strain evidence="2 3">FRR 5400</strain>
    </source>
</reference>
<dbReference type="Proteomes" id="UP000541154">
    <property type="component" value="Unassembled WGS sequence"/>
</dbReference>
<accession>A0A8H6AG83</accession>
<evidence type="ECO:0000313" key="3">
    <source>
        <dbReference type="Proteomes" id="UP000541154"/>
    </source>
</evidence>
<comment type="caution">
    <text evidence="2">The sequence shown here is derived from an EMBL/GenBank/DDBJ whole genome shotgun (WGS) entry which is preliminary data.</text>
</comment>
<evidence type="ECO:0000256" key="1">
    <source>
        <dbReference type="SAM" id="MobiDB-lite"/>
    </source>
</evidence>
<dbReference type="AlphaFoldDB" id="A0A8H6AG83"/>
<feature type="region of interest" description="Disordered" evidence="1">
    <location>
        <begin position="32"/>
        <end position="83"/>
    </location>
</feature>
<protein>
    <submittedName>
        <fullName evidence="2">Uncharacterized protein</fullName>
    </submittedName>
</protein>
<keyword evidence="3" id="KW-1185">Reference proteome</keyword>
<sequence>MELHLAFCLTEGAEVDDLTTFQDAPAYLLEEEAKSLTDQSADHASPVPREHDDGGASAAEPEPVSDDDSDPSSPSRLDQPIASPQLALEIVTLSGADINRHANYPVSPDPASLEPSLSLVSSWPSGFSRISVVIKVVVLAM</sequence>